<dbReference type="Gene3D" id="3.40.720.10">
    <property type="entry name" value="Alkaline Phosphatase, subunit A"/>
    <property type="match status" value="1"/>
</dbReference>
<feature type="transmembrane region" description="Helical" evidence="8">
    <location>
        <begin position="44"/>
        <end position="66"/>
    </location>
</feature>
<dbReference type="CDD" id="cd16017">
    <property type="entry name" value="LptA"/>
    <property type="match status" value="1"/>
</dbReference>
<dbReference type="InterPro" id="IPR058130">
    <property type="entry name" value="PEA_transf_C"/>
</dbReference>
<dbReference type="NCBIfam" id="NF028537">
    <property type="entry name" value="P_eth_NH2_trans"/>
    <property type="match status" value="1"/>
</dbReference>
<evidence type="ECO:0000256" key="8">
    <source>
        <dbReference type="SAM" id="Phobius"/>
    </source>
</evidence>
<dbReference type="Pfam" id="PF00884">
    <property type="entry name" value="Sulfatase"/>
    <property type="match status" value="1"/>
</dbReference>
<dbReference type="HOGENOM" id="CLU_018534_1_0_4"/>
<evidence type="ECO:0000259" key="9">
    <source>
        <dbReference type="Pfam" id="PF00884"/>
    </source>
</evidence>
<dbReference type="GO" id="GO:0016776">
    <property type="term" value="F:phosphotransferase activity, phosphate group as acceptor"/>
    <property type="evidence" value="ECO:0007669"/>
    <property type="project" value="TreeGrafter"/>
</dbReference>
<keyword evidence="12" id="KW-1185">Reference proteome</keyword>
<evidence type="ECO:0000313" key="11">
    <source>
        <dbReference type="EMBL" id="ACT50504.1"/>
    </source>
</evidence>
<dbReference type="AlphaFoldDB" id="C6XD79"/>
<feature type="domain" description="Phosphoethanolamine transferase N-terminal" evidence="10">
    <location>
        <begin position="57"/>
        <end position="203"/>
    </location>
</feature>
<name>C6XD79_METGS</name>
<reference evidence="11 12" key="2">
    <citation type="journal article" date="2011" name="J. Bacteriol.">
        <title>Genomes of three methylotrophs from a single niche uncover genetic and metabolic divergence of Methylophilaceae.</title>
        <authorList>
            <person name="Lapidus A."/>
            <person name="Clum A."/>
            <person name="Labutti K."/>
            <person name="Kaluzhnaya M.G."/>
            <person name="Lim S."/>
            <person name="Beck D.A."/>
            <person name="Glavina Del Rio T."/>
            <person name="Nolan M."/>
            <person name="Mavromatis K."/>
            <person name="Huntemann M."/>
            <person name="Lucas S."/>
            <person name="Lidstrom M.E."/>
            <person name="Ivanova N."/>
            <person name="Chistoserdova L."/>
        </authorList>
    </citation>
    <scope>NUCLEOTIDE SEQUENCE [LARGE SCALE GENOMIC DNA]</scope>
    <source>
        <strain evidence="11 12">SIP3-4</strain>
    </source>
</reference>
<reference evidence="12" key="1">
    <citation type="submission" date="2009-07" db="EMBL/GenBank/DDBJ databases">
        <title>Complete sequence of chromosome of Methylovorus sp. SIP3-4.</title>
        <authorList>
            <person name="Lucas S."/>
            <person name="Copeland A."/>
            <person name="Lapidus A."/>
            <person name="Glavina del Rio T."/>
            <person name="Tice H."/>
            <person name="Bruce D."/>
            <person name="Goodwin L."/>
            <person name="Pitluck S."/>
            <person name="Clum A."/>
            <person name="Larimer F."/>
            <person name="Land M."/>
            <person name="Hauser L."/>
            <person name="Kyrpides N."/>
            <person name="Mikhailova N."/>
            <person name="Kayluzhnaya M."/>
            <person name="Chistoserdova L."/>
        </authorList>
    </citation>
    <scope>NUCLEOTIDE SEQUENCE [LARGE SCALE GENOMIC DNA]</scope>
    <source>
        <strain evidence="12">SIP3-4</strain>
    </source>
</reference>
<evidence type="ECO:0000256" key="4">
    <source>
        <dbReference type="ARBA" id="ARBA00022679"/>
    </source>
</evidence>
<keyword evidence="4" id="KW-0808">Transferase</keyword>
<evidence type="ECO:0000256" key="1">
    <source>
        <dbReference type="ARBA" id="ARBA00004429"/>
    </source>
</evidence>
<dbReference type="Pfam" id="PF08019">
    <property type="entry name" value="EptA_B_N"/>
    <property type="match status" value="1"/>
</dbReference>
<evidence type="ECO:0000256" key="7">
    <source>
        <dbReference type="ARBA" id="ARBA00023136"/>
    </source>
</evidence>
<keyword evidence="3" id="KW-0997">Cell inner membrane</keyword>
<dbReference type="eggNOG" id="COG2194">
    <property type="taxonomic scope" value="Bacteria"/>
</dbReference>
<comment type="subcellular location">
    <subcellularLocation>
        <location evidence="1">Cell inner membrane</location>
        <topology evidence="1">Multi-pass membrane protein</topology>
    </subcellularLocation>
</comment>
<dbReference type="EMBL" id="CP001674">
    <property type="protein sequence ID" value="ACT50504.1"/>
    <property type="molecule type" value="Genomic_DNA"/>
</dbReference>
<dbReference type="InterPro" id="IPR000917">
    <property type="entry name" value="Sulfatase_N"/>
</dbReference>
<dbReference type="PANTHER" id="PTHR30443:SF0">
    <property type="entry name" value="PHOSPHOETHANOLAMINE TRANSFERASE EPTA"/>
    <property type="match status" value="1"/>
</dbReference>
<dbReference type="SUPFAM" id="SSF53649">
    <property type="entry name" value="Alkaline phosphatase-like"/>
    <property type="match status" value="1"/>
</dbReference>
<dbReference type="Proteomes" id="UP000002743">
    <property type="component" value="Chromosome"/>
</dbReference>
<accession>C6XD79</accession>
<dbReference type="InterPro" id="IPR012549">
    <property type="entry name" value="EptA-like_N"/>
</dbReference>
<keyword evidence="6 8" id="KW-1133">Transmembrane helix</keyword>
<protein>
    <submittedName>
        <fullName evidence="11">Sulfatase</fullName>
    </submittedName>
</protein>
<dbReference type="GO" id="GO:0009244">
    <property type="term" value="P:lipopolysaccharide core region biosynthetic process"/>
    <property type="evidence" value="ECO:0007669"/>
    <property type="project" value="TreeGrafter"/>
</dbReference>
<feature type="transmembrane region" description="Helical" evidence="8">
    <location>
        <begin position="157"/>
        <end position="178"/>
    </location>
</feature>
<dbReference type="GO" id="GO:0005886">
    <property type="term" value="C:plasma membrane"/>
    <property type="evidence" value="ECO:0007669"/>
    <property type="project" value="UniProtKB-SubCell"/>
</dbReference>
<dbReference type="InterPro" id="IPR017850">
    <property type="entry name" value="Alkaline_phosphatase_core_sf"/>
</dbReference>
<evidence type="ECO:0000256" key="2">
    <source>
        <dbReference type="ARBA" id="ARBA00022475"/>
    </source>
</evidence>
<keyword evidence="5 8" id="KW-0812">Transmembrane</keyword>
<evidence type="ECO:0000256" key="3">
    <source>
        <dbReference type="ARBA" id="ARBA00022519"/>
    </source>
</evidence>
<proteinExistence type="predicted"/>
<feature type="domain" description="Sulfatase N-terminal" evidence="9">
    <location>
        <begin position="232"/>
        <end position="514"/>
    </location>
</feature>
<dbReference type="PANTHER" id="PTHR30443">
    <property type="entry name" value="INNER MEMBRANE PROTEIN"/>
    <property type="match status" value="1"/>
</dbReference>
<gene>
    <name evidence="11" type="ordered locus">Msip34_1258</name>
</gene>
<dbReference type="RefSeq" id="WP_015829991.1">
    <property type="nucleotide sequence ID" value="NC_012969.1"/>
</dbReference>
<feature type="transmembrane region" description="Helical" evidence="8">
    <location>
        <begin position="73"/>
        <end position="92"/>
    </location>
</feature>
<feature type="transmembrane region" description="Helical" evidence="8">
    <location>
        <begin position="112"/>
        <end position="136"/>
    </location>
</feature>
<evidence type="ECO:0000256" key="5">
    <source>
        <dbReference type="ARBA" id="ARBA00022692"/>
    </source>
</evidence>
<dbReference type="KEGG" id="mei:Msip34_1258"/>
<evidence type="ECO:0000313" key="12">
    <source>
        <dbReference type="Proteomes" id="UP000002743"/>
    </source>
</evidence>
<evidence type="ECO:0000259" key="10">
    <source>
        <dbReference type="Pfam" id="PF08019"/>
    </source>
</evidence>
<keyword evidence="2" id="KW-1003">Cell membrane</keyword>
<sequence precursor="true">MNIFTRQTRFLAIASLFFILAANLSLWSKLLEIYPLDKPFSINLLHFSSIALFFALSTVLFLLWVCHGRMGKWVLTTLLIVSSLAAYYMDHYGVVIDVVMINNIFETDAKEIAGLVNASMVLRFLVLGGIPAVLAIRYWPASEGRKRELVSRVKLSLWLLLALILSIVITLPNFTGFVKEHKITRLYANPTGWSYSTLSYVSQYARAASSKTVLHESAADTQEVGVHPENELVILVVGETARADRFSLNGYDRPTNPELAKRDVISFKHVSSCGTSTGESVPCMFSSLGREHYTRQKASQYKNALDVLSEEGVQVLWRDNNSDSKGVAARVEYQDFKSPTFNPECDTECRDIGMLSGLDKYIEGHKGKDILIVLHQMGNHGPEYYRRYPQAFEYFKPVCMTGELRSCSQQEINDGYDNAVRYTDYFLANVIDFLKKYDNTHATAMFYVSDHGESLGEKGVYLHAAPYATAPIEQTHVPAVFWAGKHFDYPVSMIKAYEDAPLSHDDLFCALLIAFEMKTKTCAAKDDWLFKNPDVSSTFREKSAP</sequence>
<dbReference type="STRING" id="582744.Msip34_1258"/>
<dbReference type="InterPro" id="IPR040423">
    <property type="entry name" value="PEA_transferase"/>
</dbReference>
<keyword evidence="7 8" id="KW-0472">Membrane</keyword>
<evidence type="ECO:0000256" key="6">
    <source>
        <dbReference type="ARBA" id="ARBA00022989"/>
    </source>
</evidence>
<organism evidence="11 12">
    <name type="scientific">Methylovorus glucosotrophus (strain SIP3-4)</name>
    <dbReference type="NCBI Taxonomy" id="582744"/>
    <lineage>
        <taxon>Bacteria</taxon>
        <taxon>Pseudomonadati</taxon>
        <taxon>Pseudomonadota</taxon>
        <taxon>Betaproteobacteria</taxon>
        <taxon>Nitrosomonadales</taxon>
        <taxon>Methylophilaceae</taxon>
        <taxon>Methylovorus</taxon>
    </lineage>
</organism>